<name>A0A2K1P1A0_9BACT</name>
<accession>A0A2K1P1A0</accession>
<reference evidence="1 2" key="1">
    <citation type="submission" date="2013-12" db="EMBL/GenBank/DDBJ databases">
        <title>Comparative genomics of Petrotoga isolates.</title>
        <authorList>
            <person name="Nesbo C.L."/>
            <person name="Charchuk R."/>
            <person name="Chow K."/>
        </authorList>
    </citation>
    <scope>NUCLEOTIDE SEQUENCE [LARGE SCALE GENOMIC DNA]</scope>
    <source>
        <strain evidence="1 2">DSM 13574</strain>
    </source>
</reference>
<dbReference type="RefSeq" id="WP_103066943.1">
    <property type="nucleotide sequence ID" value="NZ_AZRL01000012.1"/>
</dbReference>
<evidence type="ECO:0000313" key="1">
    <source>
        <dbReference type="EMBL" id="PNR96573.1"/>
    </source>
</evidence>
<dbReference type="Proteomes" id="UP000236434">
    <property type="component" value="Unassembled WGS sequence"/>
</dbReference>
<sequence>MDTSSLSKKKRSNSKIRGFCYTVNGDKVPDEFVIAELKQIKEHLNMYVSKQKTIGSTKLCEYFKEKYGIIINHKKMRRLKHEIGLVGKYTNH</sequence>
<proteinExistence type="predicted"/>
<dbReference type="AlphaFoldDB" id="A0A2K1P1A0"/>
<comment type="caution">
    <text evidence="1">The sequence shown here is derived from an EMBL/GenBank/DDBJ whole genome shotgun (WGS) entry which is preliminary data.</text>
</comment>
<protein>
    <submittedName>
        <fullName evidence="1">Uncharacterized protein</fullName>
    </submittedName>
</protein>
<evidence type="ECO:0000313" key="2">
    <source>
        <dbReference type="Proteomes" id="UP000236434"/>
    </source>
</evidence>
<gene>
    <name evidence="1" type="ORF">X929_05100</name>
</gene>
<organism evidence="1 2">
    <name type="scientific">Petrotoga olearia DSM 13574</name>
    <dbReference type="NCBI Taxonomy" id="1122955"/>
    <lineage>
        <taxon>Bacteria</taxon>
        <taxon>Thermotogati</taxon>
        <taxon>Thermotogota</taxon>
        <taxon>Thermotogae</taxon>
        <taxon>Petrotogales</taxon>
        <taxon>Petrotogaceae</taxon>
        <taxon>Petrotoga</taxon>
    </lineage>
</organism>
<dbReference type="EMBL" id="AZRL01000012">
    <property type="protein sequence ID" value="PNR96573.1"/>
    <property type="molecule type" value="Genomic_DNA"/>
</dbReference>